<dbReference type="PROSITE" id="PS00636">
    <property type="entry name" value="DNAJ_1"/>
    <property type="match status" value="1"/>
</dbReference>
<evidence type="ECO:0000313" key="4">
    <source>
        <dbReference type="Proteomes" id="UP001189429"/>
    </source>
</evidence>
<evidence type="ECO:0000259" key="2">
    <source>
        <dbReference type="PROSITE" id="PS50076"/>
    </source>
</evidence>
<dbReference type="Proteomes" id="UP001189429">
    <property type="component" value="Unassembled WGS sequence"/>
</dbReference>
<dbReference type="InterPro" id="IPR001623">
    <property type="entry name" value="DnaJ_domain"/>
</dbReference>
<feature type="compositionally biased region" description="Low complexity" evidence="1">
    <location>
        <begin position="179"/>
        <end position="193"/>
    </location>
</feature>
<dbReference type="PANTHER" id="PTHR43948">
    <property type="entry name" value="DNAJ HOMOLOG SUBFAMILY B"/>
    <property type="match status" value="1"/>
</dbReference>
<protein>
    <recommendedName>
        <fullName evidence="2">J domain-containing protein</fullName>
    </recommendedName>
</protein>
<dbReference type="SUPFAM" id="SSF46565">
    <property type="entry name" value="Chaperone J-domain"/>
    <property type="match status" value="1"/>
</dbReference>
<gene>
    <name evidence="3" type="ORF">PCOR1329_LOCUS71675</name>
</gene>
<feature type="region of interest" description="Disordered" evidence="1">
    <location>
        <begin position="176"/>
        <end position="205"/>
    </location>
</feature>
<dbReference type="InterPro" id="IPR018253">
    <property type="entry name" value="DnaJ_domain_CS"/>
</dbReference>
<evidence type="ECO:0000256" key="1">
    <source>
        <dbReference type="SAM" id="MobiDB-lite"/>
    </source>
</evidence>
<comment type="caution">
    <text evidence="3">The sequence shown here is derived from an EMBL/GenBank/DDBJ whole genome shotgun (WGS) entry which is preliminary data.</text>
</comment>
<feature type="region of interest" description="Disordered" evidence="1">
    <location>
        <begin position="71"/>
        <end position="94"/>
    </location>
</feature>
<dbReference type="PROSITE" id="PS50076">
    <property type="entry name" value="DNAJ_2"/>
    <property type="match status" value="1"/>
</dbReference>
<accession>A0ABN9WY68</accession>
<dbReference type="Gene3D" id="1.10.287.110">
    <property type="entry name" value="DnaJ domain"/>
    <property type="match status" value="1"/>
</dbReference>
<dbReference type="EMBL" id="CAUYUJ010019527">
    <property type="protein sequence ID" value="CAK0891868.1"/>
    <property type="molecule type" value="Genomic_DNA"/>
</dbReference>
<dbReference type="CDD" id="cd06257">
    <property type="entry name" value="DnaJ"/>
    <property type="match status" value="1"/>
</dbReference>
<dbReference type="PANTHER" id="PTHR43948:SF10">
    <property type="entry name" value="MRJ, ISOFORM E"/>
    <property type="match status" value="1"/>
</dbReference>
<dbReference type="InterPro" id="IPR036869">
    <property type="entry name" value="J_dom_sf"/>
</dbReference>
<dbReference type="PRINTS" id="PR00625">
    <property type="entry name" value="JDOMAIN"/>
</dbReference>
<sequence>MGKDYYQILGVARDASADAIKKGYRKMALKWHPDRHSKSTEAQKAAAEEKFKEVAEAFEALSDPQKRAVYDQHGEEGLRGGPPPSGPPAGAAGPFGGAGAAFGGAGGLPPGVRVVFSSGGGAQEFGGMSSARAEDLFRSLFGGAGLGGGLGGLGGPGGPGGPGGDGLAGLLGGLGGLGSASSSSPSPERCGAAPKRRRRGGGAPLGLLQDGTGVRLAGLSSAGLNGARGEVVGFDDERQRYLVAVGGGGSGTGSVAVRPCNLQQLLRGAEVVGTSRADLNGRVAAEAYFDADKGRYVVAGVADEPVALRPEHILRLPPSTLVTIEGMQRRTDLNGAQGRVLSASGERYTIELPSGEQVRVRLGAVTSSLVLVRQHQ</sequence>
<organism evidence="3 4">
    <name type="scientific">Prorocentrum cordatum</name>
    <dbReference type="NCBI Taxonomy" id="2364126"/>
    <lineage>
        <taxon>Eukaryota</taxon>
        <taxon>Sar</taxon>
        <taxon>Alveolata</taxon>
        <taxon>Dinophyceae</taxon>
        <taxon>Prorocentrales</taxon>
        <taxon>Prorocentraceae</taxon>
        <taxon>Prorocentrum</taxon>
    </lineage>
</organism>
<feature type="domain" description="J" evidence="2">
    <location>
        <begin position="4"/>
        <end position="74"/>
    </location>
</feature>
<reference evidence="3" key="1">
    <citation type="submission" date="2023-10" db="EMBL/GenBank/DDBJ databases">
        <authorList>
            <person name="Chen Y."/>
            <person name="Shah S."/>
            <person name="Dougan E. K."/>
            <person name="Thang M."/>
            <person name="Chan C."/>
        </authorList>
    </citation>
    <scope>NUCLEOTIDE SEQUENCE [LARGE SCALE GENOMIC DNA]</scope>
</reference>
<evidence type="ECO:0000313" key="3">
    <source>
        <dbReference type="EMBL" id="CAK0891868.1"/>
    </source>
</evidence>
<keyword evidence="4" id="KW-1185">Reference proteome</keyword>
<dbReference type="SMART" id="SM00271">
    <property type="entry name" value="DnaJ"/>
    <property type="match status" value="1"/>
</dbReference>
<name>A0ABN9WY68_9DINO</name>
<proteinExistence type="predicted"/>
<dbReference type="Pfam" id="PF00226">
    <property type="entry name" value="DnaJ"/>
    <property type="match status" value="1"/>
</dbReference>